<feature type="domain" description="Transposase IS66 zinc-finger binding" evidence="3">
    <location>
        <begin position="129"/>
        <end position="172"/>
    </location>
</feature>
<accession>A0ABV7MFS0</accession>
<dbReference type="Proteomes" id="UP001595648">
    <property type="component" value="Unassembled WGS sequence"/>
</dbReference>
<evidence type="ECO:0000313" key="6">
    <source>
        <dbReference type="EMBL" id="MFC3320602.1"/>
    </source>
</evidence>
<feature type="domain" description="Transposase IS66 central" evidence="2">
    <location>
        <begin position="187"/>
        <end position="485"/>
    </location>
</feature>
<dbReference type="NCBIfam" id="NF033517">
    <property type="entry name" value="transpos_IS66"/>
    <property type="match status" value="1"/>
</dbReference>
<gene>
    <name evidence="6" type="ORF">ACFOJ9_01880</name>
</gene>
<comment type="caution">
    <text evidence="6">The sequence shown here is derived from an EMBL/GenBank/DDBJ whole genome shotgun (WGS) entry which is preliminary data.</text>
</comment>
<dbReference type="InterPro" id="IPR004291">
    <property type="entry name" value="Transposase_IS66_central"/>
</dbReference>
<dbReference type="EMBL" id="JBHRVD010000001">
    <property type="protein sequence ID" value="MFC3320602.1"/>
    <property type="molecule type" value="Genomic_DNA"/>
</dbReference>
<evidence type="ECO:0000259" key="3">
    <source>
        <dbReference type="Pfam" id="PF13005"/>
    </source>
</evidence>
<dbReference type="PANTHER" id="PTHR33678">
    <property type="entry name" value="BLL1576 PROTEIN"/>
    <property type="match status" value="1"/>
</dbReference>
<proteinExistence type="predicted"/>
<name>A0ABV7MFS0_9HYPH</name>
<reference evidence="7" key="1">
    <citation type="journal article" date="2019" name="Int. J. Syst. Evol. Microbiol.">
        <title>The Global Catalogue of Microorganisms (GCM) 10K type strain sequencing project: providing services to taxonomists for standard genome sequencing and annotation.</title>
        <authorList>
            <consortium name="The Broad Institute Genomics Platform"/>
            <consortium name="The Broad Institute Genome Sequencing Center for Infectious Disease"/>
            <person name="Wu L."/>
            <person name="Ma J."/>
        </authorList>
    </citation>
    <scope>NUCLEOTIDE SEQUENCE [LARGE SCALE GENOMIC DNA]</scope>
    <source>
        <strain evidence="7">ICMP 19515</strain>
    </source>
</reference>
<organism evidence="6 7">
    <name type="scientific">Mesorhizobium cantuariense</name>
    <dbReference type="NCBI Taxonomy" id="1300275"/>
    <lineage>
        <taxon>Bacteria</taxon>
        <taxon>Pseudomonadati</taxon>
        <taxon>Pseudomonadota</taxon>
        <taxon>Alphaproteobacteria</taxon>
        <taxon>Hyphomicrobiales</taxon>
        <taxon>Phyllobacteriaceae</taxon>
        <taxon>Mesorhizobium</taxon>
    </lineage>
</organism>
<dbReference type="InterPro" id="IPR024474">
    <property type="entry name" value="Znf_dom_IS66"/>
</dbReference>
<dbReference type="InterPro" id="IPR024463">
    <property type="entry name" value="Transposase_TnpC_homeodom"/>
</dbReference>
<dbReference type="Pfam" id="PF13005">
    <property type="entry name" value="zf-IS66"/>
    <property type="match status" value="1"/>
</dbReference>
<dbReference type="RefSeq" id="WP_378987505.1">
    <property type="nucleotide sequence ID" value="NZ_JBHRVD010000001.1"/>
</dbReference>
<keyword evidence="7" id="KW-1185">Reference proteome</keyword>
<dbReference type="PANTHER" id="PTHR33678:SF1">
    <property type="entry name" value="BLL1576 PROTEIN"/>
    <property type="match status" value="1"/>
</dbReference>
<dbReference type="InterPro" id="IPR039552">
    <property type="entry name" value="IS66_C"/>
</dbReference>
<dbReference type="Pfam" id="PF13817">
    <property type="entry name" value="DDE_Tnp_IS66_C"/>
    <property type="match status" value="1"/>
</dbReference>
<evidence type="ECO:0000259" key="2">
    <source>
        <dbReference type="Pfam" id="PF03050"/>
    </source>
</evidence>
<feature type="domain" description="Transposase IS66 C-terminal" evidence="5">
    <location>
        <begin position="492"/>
        <end position="528"/>
    </location>
</feature>
<evidence type="ECO:0000259" key="5">
    <source>
        <dbReference type="Pfam" id="PF13817"/>
    </source>
</evidence>
<dbReference type="InterPro" id="IPR052344">
    <property type="entry name" value="Transposase-related"/>
</dbReference>
<feature type="domain" description="Transposase TnpC homeodomain" evidence="4">
    <location>
        <begin position="45"/>
        <end position="122"/>
    </location>
</feature>
<evidence type="ECO:0000313" key="7">
    <source>
        <dbReference type="Proteomes" id="UP001595648"/>
    </source>
</evidence>
<dbReference type="Pfam" id="PF03050">
    <property type="entry name" value="DDE_Tnp_IS66"/>
    <property type="match status" value="1"/>
</dbReference>
<evidence type="ECO:0000259" key="4">
    <source>
        <dbReference type="Pfam" id="PF13007"/>
    </source>
</evidence>
<feature type="coiled-coil region" evidence="1">
    <location>
        <begin position="36"/>
        <end position="96"/>
    </location>
</feature>
<evidence type="ECO:0000256" key="1">
    <source>
        <dbReference type="SAM" id="Coils"/>
    </source>
</evidence>
<sequence length="582" mass="64970">MESLPSDLAAAHTMILAERAARIEAEALAARAAAVRSGTEALIARLKLEIEKLRRELYGSRSERKARLLEQMELQLEDLKADATEDELAAEQAALQSQTVRSFERRRPARKPFPEHLPRERVVIAAPVSCPCCGSTRLSKLGEDVTATLEVIPRQWKVIQTVREKFSCRQCEAITQPPAPFHVTPRGFAGPNLLAMVLFEKFGQHQPLNRQSERYAREGIDLSLSTLADQVGACAAALRPLHALIEDYVLNAERLHGDDTTVPILAKGKTDIGRAWVYVRDDRPFGGIAPPAALFYASRDRSGDHPERHLRQFTGILQADAYAGYNRLYLPDREFGPVTEALCWSHARRKFFVLADIATNARRGRTAPPISPIAFEAVRRIDVLFDIERDILRLAAERRLAVRAERSAPLVVELEEWMRGERARLSRHAPVAQAIDYMLKRWGGFTRFLEDGRICLTNNAAERALRGLALGRKSWLFAGSERGADRAAVMYTLIGTAKLNDVDPQAWLADVLARIADMPQSRLAELLPCWGGRLPTASQCARMSSLKAQSRETVRGRDYQNWHGYVSAPGDWQGVGGESPPR</sequence>
<dbReference type="Pfam" id="PF13007">
    <property type="entry name" value="LZ_Tnp_IS66"/>
    <property type="match status" value="1"/>
</dbReference>
<protein>
    <submittedName>
        <fullName evidence="6">IS66 family transposase</fullName>
    </submittedName>
</protein>
<keyword evidence="1" id="KW-0175">Coiled coil</keyword>